<dbReference type="Gene3D" id="2.40.10.10">
    <property type="entry name" value="Trypsin-like serine proteases"/>
    <property type="match status" value="2"/>
</dbReference>
<dbReference type="PANTHER" id="PTHR15462:SF8">
    <property type="entry name" value="SERINE PROTEASE"/>
    <property type="match status" value="1"/>
</dbReference>
<evidence type="ECO:0000313" key="8">
    <source>
        <dbReference type="EMBL" id="TCO25695.1"/>
    </source>
</evidence>
<comment type="caution">
    <text evidence="8">The sequence shown here is derived from an EMBL/GenBank/DDBJ whole genome shotgun (WGS) entry which is preliminary data.</text>
</comment>
<name>A0ABY2BQV1_9ACTN</name>
<gene>
    <name evidence="8" type="ORF">EV644_104199</name>
</gene>
<dbReference type="InterPro" id="IPR008256">
    <property type="entry name" value="Peptidase_S1B"/>
</dbReference>
<dbReference type="PANTHER" id="PTHR15462">
    <property type="entry name" value="SERINE PROTEASE"/>
    <property type="match status" value="1"/>
</dbReference>
<sequence>MRSPFATEWLTPAAGQQDYEVIPPDERVRIRNTLQVPFRWVCSLDITRGSTLSRGSGLLVGPRQVLTAAHNIYNAEGQRPDAVQVAPARNGMDLPFGRFKASAFTVSSRYLQQPRPGSRFDVALVTLESDASAARSRALGGAQLGYWGSPVNGALTDLSPLDSGFLGGRPVTVCGFPGDKCDGDPCDPVRGWTREQQANTMWSHFGSASFSAGLPGLILYAADTSKGQSGSPVWIRFTSGRRSLVGVHVDAHRVVDANTGQVRVTANRGVFLDKELMALVHSWLGR</sequence>
<keyword evidence="2 6" id="KW-0645">Protease</keyword>
<comment type="similarity">
    <text evidence="1 6">Belongs to the peptidase S1B family.</text>
</comment>
<dbReference type="InterPro" id="IPR050966">
    <property type="entry name" value="Glutamyl_endopeptidase"/>
</dbReference>
<evidence type="ECO:0000256" key="4">
    <source>
        <dbReference type="ARBA" id="ARBA00022801"/>
    </source>
</evidence>
<feature type="domain" description="Peptidase S1" evidence="7">
    <location>
        <begin position="37"/>
        <end position="142"/>
    </location>
</feature>
<dbReference type="InterPro" id="IPR043504">
    <property type="entry name" value="Peptidase_S1_PA_chymotrypsin"/>
</dbReference>
<evidence type="ECO:0000256" key="3">
    <source>
        <dbReference type="ARBA" id="ARBA00022729"/>
    </source>
</evidence>
<reference evidence="8 9" key="1">
    <citation type="journal article" date="2015" name="Stand. Genomic Sci.">
        <title>Genomic Encyclopedia of Bacterial and Archaeal Type Strains, Phase III: the genomes of soil and plant-associated and newly described type strains.</title>
        <authorList>
            <person name="Whitman W.B."/>
            <person name="Woyke T."/>
            <person name="Klenk H.P."/>
            <person name="Zhou Y."/>
            <person name="Lilburn T.G."/>
            <person name="Beck B.J."/>
            <person name="De Vos P."/>
            <person name="Vandamme P."/>
            <person name="Eisen J.A."/>
            <person name="Garrity G."/>
            <person name="Hugenholtz P."/>
            <person name="Kyrpides N.C."/>
        </authorList>
    </citation>
    <scope>NUCLEOTIDE SEQUENCE [LARGE SCALE GENOMIC DNA]</scope>
    <source>
        <strain evidence="8 9">VKM Ac-2538</strain>
    </source>
</reference>
<dbReference type="Pfam" id="PF00089">
    <property type="entry name" value="Trypsin"/>
    <property type="match status" value="1"/>
</dbReference>
<dbReference type="Proteomes" id="UP000295818">
    <property type="component" value="Unassembled WGS sequence"/>
</dbReference>
<dbReference type="SUPFAM" id="SSF50494">
    <property type="entry name" value="Trypsin-like serine proteases"/>
    <property type="match status" value="1"/>
</dbReference>
<evidence type="ECO:0000256" key="1">
    <source>
        <dbReference type="ARBA" id="ARBA00008764"/>
    </source>
</evidence>
<keyword evidence="9" id="KW-1185">Reference proteome</keyword>
<protein>
    <recommendedName>
        <fullName evidence="6">Serine protease</fullName>
        <ecNumber evidence="6">3.4.21.-</ecNumber>
    </recommendedName>
</protein>
<accession>A0ABY2BQV1</accession>
<keyword evidence="3" id="KW-0732">Signal</keyword>
<dbReference type="InterPro" id="IPR001254">
    <property type="entry name" value="Trypsin_dom"/>
</dbReference>
<evidence type="ECO:0000256" key="6">
    <source>
        <dbReference type="RuleBase" id="RU004296"/>
    </source>
</evidence>
<dbReference type="EC" id="3.4.21.-" evidence="6"/>
<evidence type="ECO:0000259" key="7">
    <source>
        <dbReference type="Pfam" id="PF00089"/>
    </source>
</evidence>
<proteinExistence type="inferred from homology"/>
<organism evidence="8 9">
    <name type="scientific">Kribbella orskensis</name>
    <dbReference type="NCBI Taxonomy" id="2512216"/>
    <lineage>
        <taxon>Bacteria</taxon>
        <taxon>Bacillati</taxon>
        <taxon>Actinomycetota</taxon>
        <taxon>Actinomycetes</taxon>
        <taxon>Propionibacteriales</taxon>
        <taxon>Kribbellaceae</taxon>
        <taxon>Kribbella</taxon>
    </lineage>
</organism>
<dbReference type="PRINTS" id="PR00839">
    <property type="entry name" value="V8PROTEASE"/>
</dbReference>
<dbReference type="RefSeq" id="WP_132188541.1">
    <property type="nucleotide sequence ID" value="NZ_SLWM01000004.1"/>
</dbReference>
<keyword evidence="5 6" id="KW-0720">Serine protease</keyword>
<evidence type="ECO:0000256" key="5">
    <source>
        <dbReference type="ARBA" id="ARBA00022825"/>
    </source>
</evidence>
<evidence type="ECO:0000313" key="9">
    <source>
        <dbReference type="Proteomes" id="UP000295818"/>
    </source>
</evidence>
<dbReference type="EMBL" id="SLWM01000004">
    <property type="protein sequence ID" value="TCO25695.1"/>
    <property type="molecule type" value="Genomic_DNA"/>
</dbReference>
<evidence type="ECO:0000256" key="2">
    <source>
        <dbReference type="ARBA" id="ARBA00022670"/>
    </source>
</evidence>
<dbReference type="InterPro" id="IPR009003">
    <property type="entry name" value="Peptidase_S1_PA"/>
</dbReference>
<keyword evidence="4 6" id="KW-0378">Hydrolase</keyword>